<reference evidence="1" key="1">
    <citation type="submission" date="2021-01" db="EMBL/GenBank/DDBJ databases">
        <authorList>
            <person name="Sun Q."/>
        </authorList>
    </citation>
    <scope>NUCLEOTIDE SEQUENCE</scope>
    <source>
        <strain evidence="1">YIM B02566</strain>
    </source>
</reference>
<keyword evidence="1" id="KW-0282">Flagellum</keyword>
<accession>A0ACC5RAF3</accession>
<evidence type="ECO:0000313" key="2">
    <source>
        <dbReference type="Proteomes" id="UP000616151"/>
    </source>
</evidence>
<keyword evidence="2" id="KW-1185">Reference proteome</keyword>
<gene>
    <name evidence="1" type="primary">flgK</name>
    <name evidence="1" type="ORF">JHL16_24935</name>
</gene>
<evidence type="ECO:0000313" key="1">
    <source>
        <dbReference type="EMBL" id="MBK1869630.1"/>
    </source>
</evidence>
<organism evidence="1 2">
    <name type="scientific">Taklimakanibacter albus</name>
    <dbReference type="NCBI Taxonomy" id="2800327"/>
    <lineage>
        <taxon>Bacteria</taxon>
        <taxon>Pseudomonadati</taxon>
        <taxon>Pseudomonadota</taxon>
        <taxon>Alphaproteobacteria</taxon>
        <taxon>Hyphomicrobiales</taxon>
        <taxon>Aestuariivirgaceae</taxon>
        <taxon>Taklimakanibacter</taxon>
    </lineage>
</organism>
<protein>
    <submittedName>
        <fullName evidence="1">Flagellar hook-associated protein FlgK</fullName>
    </submittedName>
</protein>
<sequence length="491" mass="50731">MSLSAGLNIARSALAAVSGQTSVISRNISALNDPYYARRTANVTSLASGSGVEISSITRSTDKVLFSTKIDAASRATMHEEIAAALNALEKTVNDPALGRSPSALIGKFSDALQLYANAPHDVTAATSAVASAVNLANALNDANNTVQGVRAQADADMASSVDRINTLLSRLEDVNSIIVSQTDTAGDLSDYLDQRDQILTQLSEEIGIKTVARGKNDIVVYTDGGVTLFESKARAVTFQPTGAFTGGVEGNAVYVDGVPVTGDTAGMKTHSGRLAGFAAVRDNLAPAYQAQLDEMARGLIVAFRESDQTTPAALPDVPGLFTWSGAPAMPGSAVVPGIAGSIKVNATVNPMAGGNANLLRDGGISSPGNPAYTYNDTGVAGFSGRLRELLDTLATPQGFDPAAGLGTNVTLAKYAASSAGWLAETRKTATGDSEYSTTLFNRASSALSNVTGVSLDEEMSIMLELERSYQASAKIVATIDAMFDTLLATV</sequence>
<proteinExistence type="predicted"/>
<comment type="caution">
    <text evidence="1">The sequence shown here is derived from an EMBL/GenBank/DDBJ whole genome shotgun (WGS) entry which is preliminary data.</text>
</comment>
<keyword evidence="1" id="KW-0966">Cell projection</keyword>
<dbReference type="Proteomes" id="UP000616151">
    <property type="component" value="Unassembled WGS sequence"/>
</dbReference>
<keyword evidence="1" id="KW-0969">Cilium</keyword>
<name>A0ACC5RAF3_9HYPH</name>
<dbReference type="EMBL" id="JAENHL010000008">
    <property type="protein sequence ID" value="MBK1869630.1"/>
    <property type="molecule type" value="Genomic_DNA"/>
</dbReference>